<name>G3MRQ8_AMBMU</name>
<dbReference type="InterPro" id="IPR002970">
    <property type="entry name" value="Tick_his-bd"/>
</dbReference>
<accession>G3MRQ8</accession>
<keyword evidence="1" id="KW-0732">Signal</keyword>
<dbReference type="SUPFAM" id="SSF50814">
    <property type="entry name" value="Lipocalins"/>
    <property type="match status" value="1"/>
</dbReference>
<dbReference type="EMBL" id="JO844559">
    <property type="protein sequence ID" value="AEO36176.1"/>
    <property type="molecule type" value="mRNA"/>
</dbReference>
<evidence type="ECO:0008006" key="3">
    <source>
        <dbReference type="Google" id="ProtNLM"/>
    </source>
</evidence>
<dbReference type="Pfam" id="PF02098">
    <property type="entry name" value="His_binding"/>
    <property type="match status" value="1"/>
</dbReference>
<dbReference type="GO" id="GO:0030682">
    <property type="term" value="P:symbiont-mediated perturbation of host defenses"/>
    <property type="evidence" value="ECO:0007669"/>
    <property type="project" value="InterPro"/>
</dbReference>
<organism evidence="2">
    <name type="scientific">Amblyomma maculatum</name>
    <name type="common">Gulf Coast tick</name>
    <dbReference type="NCBI Taxonomy" id="34609"/>
    <lineage>
        <taxon>Eukaryota</taxon>
        <taxon>Metazoa</taxon>
        <taxon>Ecdysozoa</taxon>
        <taxon>Arthropoda</taxon>
        <taxon>Chelicerata</taxon>
        <taxon>Arachnida</taxon>
        <taxon>Acari</taxon>
        <taxon>Parasitiformes</taxon>
        <taxon>Ixodida</taxon>
        <taxon>Ixodoidea</taxon>
        <taxon>Ixodidae</taxon>
        <taxon>Amblyomminae</taxon>
        <taxon>Amblyomma</taxon>
    </lineage>
</organism>
<sequence>MCFYTSKSKLPLVLFLLFCNFVAGAEVTEDKYLSYVADQDIYRAFSMGSEFWLWGVNFRRGVTSSRRCTLFRIHDLFEDGMNYTSHYLVGEKWEEMKYHGQFYKTEVVDGTGIKTRETYNAMNASKTTEEWHPRTYILLYSDYTDCLLLNVPEVAKGTACMVLVINPPVSTTEMPKSCKNIFDLFCNYGTYEQIYESSCTEPPKTFFKELASDPDILDMVT</sequence>
<protein>
    <recommendedName>
        <fullName evidence="3">Lipocalin/cytosolic fatty-acid binding domain-containing protein</fullName>
    </recommendedName>
</protein>
<dbReference type="GO" id="GO:0043176">
    <property type="term" value="F:amine binding"/>
    <property type="evidence" value="ECO:0007669"/>
    <property type="project" value="InterPro"/>
</dbReference>
<feature type="signal peptide" evidence="1">
    <location>
        <begin position="1"/>
        <end position="24"/>
    </location>
</feature>
<evidence type="ECO:0000256" key="1">
    <source>
        <dbReference type="SAM" id="SignalP"/>
    </source>
</evidence>
<proteinExistence type="evidence at transcript level"/>
<evidence type="ECO:0000313" key="2">
    <source>
        <dbReference type="EMBL" id="AEO36176.1"/>
    </source>
</evidence>
<feature type="chain" id="PRO_5003447350" description="Lipocalin/cytosolic fatty-acid binding domain-containing protein" evidence="1">
    <location>
        <begin position="25"/>
        <end position="221"/>
    </location>
</feature>
<dbReference type="Gene3D" id="2.40.128.20">
    <property type="match status" value="1"/>
</dbReference>
<dbReference type="AlphaFoldDB" id="G3MRQ8"/>
<reference evidence="2" key="1">
    <citation type="journal article" date="2011" name="PLoS ONE">
        <title>A deep insight into the sialotranscriptome of the gulf coast tick, Amblyomma maculatum.</title>
        <authorList>
            <person name="Karim S."/>
            <person name="Singh P."/>
            <person name="Ribeiro J.M."/>
        </authorList>
    </citation>
    <scope>NUCLEOTIDE SEQUENCE</scope>
    <source>
        <tissue evidence="2">Salivary gland</tissue>
    </source>
</reference>
<dbReference type="InterPro" id="IPR012674">
    <property type="entry name" value="Calycin"/>
</dbReference>